<dbReference type="RefSeq" id="WP_094946213.1">
    <property type="nucleotide sequence ID" value="NZ_JBMHIA010000018.1"/>
</dbReference>
<dbReference type="InParanoid" id="A0A263HEP2"/>
<keyword evidence="4" id="KW-1185">Reference proteome</keyword>
<sequence>MKKIVVILTALLLSACASHSQLSAPKMINHGNKSFYLALQQDLGKVGHYMYLKKEDTLENWQSAVELLLDRSPKRDFKERIALRKNVYKKTGVEYFKLYEKNHTLYSYVIYAPSARNKNWQVDVAKGKNIPQCGFVQYQYSLKVAKNKKLMNMNNVKIANYLKRYVVDKELKNLMKANWNWGCGNE</sequence>
<evidence type="ECO:0008006" key="6">
    <source>
        <dbReference type="Google" id="ProtNLM"/>
    </source>
</evidence>
<dbReference type="EMBL" id="UFSB01000001">
    <property type="protein sequence ID" value="SUU33851.1"/>
    <property type="molecule type" value="Genomic_DNA"/>
</dbReference>
<name>A0A263HEP2_9PAST</name>
<feature type="signal peptide" evidence="1">
    <location>
        <begin position="1"/>
        <end position="23"/>
    </location>
</feature>
<evidence type="ECO:0000313" key="3">
    <source>
        <dbReference type="EMBL" id="SUU33851.1"/>
    </source>
</evidence>
<feature type="chain" id="PRO_5044571925" description="6-phosphofructokinase" evidence="1">
    <location>
        <begin position="24"/>
        <end position="186"/>
    </location>
</feature>
<evidence type="ECO:0000256" key="1">
    <source>
        <dbReference type="SAM" id="SignalP"/>
    </source>
</evidence>
<evidence type="ECO:0000313" key="5">
    <source>
        <dbReference type="Proteomes" id="UP000254507"/>
    </source>
</evidence>
<dbReference type="Proteomes" id="UP000215738">
    <property type="component" value="Unassembled WGS sequence"/>
</dbReference>
<dbReference type="OrthoDB" id="5690458at2"/>
<accession>A0A263HEP2</accession>
<dbReference type="EMBL" id="NLFK01000004">
    <property type="protein sequence ID" value="OZN25127.1"/>
    <property type="molecule type" value="Genomic_DNA"/>
</dbReference>
<reference evidence="2 4" key="1">
    <citation type="submission" date="2017-07" db="EMBL/GenBank/DDBJ databases">
        <title>Virulence factors identified in Actinobacillus seminis.</title>
        <authorList>
            <person name="Negrete-Abascal E."/>
            <person name="Vaca-Pacheco S."/>
            <person name="Montes-Garcia F."/>
            <person name="Leyto-Gil A.M."/>
            <person name="Fragoso-Garcia E."/>
            <person name="Carvente-Garcia R."/>
            <person name="Perez-Agueros S."/>
            <person name="Castelan-Sanchez H.G."/>
            <person name="Garcia-Molina A."/>
            <person name="Villamar T.E."/>
            <person name="Vazquez-Cruz C."/>
        </authorList>
    </citation>
    <scope>NUCLEOTIDE SEQUENCE [LARGE SCALE GENOMIC DNA]</scope>
    <source>
        <strain evidence="2 4">ATCC 15768</strain>
    </source>
</reference>
<gene>
    <name evidence="2" type="ORF">CFY87_05305</name>
    <name evidence="3" type="ORF">NCTC10851_00039</name>
</gene>
<evidence type="ECO:0000313" key="4">
    <source>
        <dbReference type="Proteomes" id="UP000215738"/>
    </source>
</evidence>
<protein>
    <recommendedName>
        <fullName evidence="6">6-phosphofructokinase</fullName>
    </recommendedName>
</protein>
<organism evidence="3 5">
    <name type="scientific">Actinobacillus seminis</name>
    <dbReference type="NCBI Taxonomy" id="722"/>
    <lineage>
        <taxon>Bacteria</taxon>
        <taxon>Pseudomonadati</taxon>
        <taxon>Pseudomonadota</taxon>
        <taxon>Gammaproteobacteria</taxon>
        <taxon>Pasteurellales</taxon>
        <taxon>Pasteurellaceae</taxon>
        <taxon>Actinobacillus</taxon>
    </lineage>
</organism>
<reference evidence="3 5" key="2">
    <citation type="submission" date="2018-06" db="EMBL/GenBank/DDBJ databases">
        <authorList>
            <consortium name="Pathogen Informatics"/>
            <person name="Doyle S."/>
        </authorList>
    </citation>
    <scope>NUCLEOTIDE SEQUENCE [LARGE SCALE GENOMIC DNA]</scope>
    <source>
        <strain evidence="3 5">NCTC10851</strain>
    </source>
</reference>
<dbReference type="AlphaFoldDB" id="A0A263HEP2"/>
<keyword evidence="1" id="KW-0732">Signal</keyword>
<proteinExistence type="predicted"/>
<evidence type="ECO:0000313" key="2">
    <source>
        <dbReference type="EMBL" id="OZN25127.1"/>
    </source>
</evidence>
<dbReference type="PROSITE" id="PS51257">
    <property type="entry name" value="PROKAR_LIPOPROTEIN"/>
    <property type="match status" value="1"/>
</dbReference>
<dbReference type="Proteomes" id="UP000254507">
    <property type="component" value="Unassembled WGS sequence"/>
</dbReference>